<keyword evidence="4" id="KW-1185">Reference proteome</keyword>
<gene>
    <name evidence="3" type="ORF">FH608_030395</name>
</gene>
<dbReference type="RefSeq" id="WP_139634063.1">
    <property type="nucleotide sequence ID" value="NZ_CP045572.1"/>
</dbReference>
<proteinExistence type="predicted"/>
<keyword evidence="2" id="KW-0732">Signal</keyword>
<sequence length="143" mass="15276">MFATTALAVTALAALLVPSPAHADAPQDARDGWRDNPGWAAATVSPDRRRIGVCDKSDDGRTARVEYTTSDLKTWTVTDANGARPGCAAAATMRSRIDSFRLCPGGPVEPCRHSVWVGGSVFDFMSRALLNQRSAARSDDGQR</sequence>
<feature type="chain" id="PRO_5043456229" evidence="2">
    <location>
        <begin position="24"/>
        <end position="143"/>
    </location>
</feature>
<evidence type="ECO:0000256" key="2">
    <source>
        <dbReference type="SAM" id="SignalP"/>
    </source>
</evidence>
<feature type="compositionally biased region" description="Basic and acidic residues" evidence="1">
    <location>
        <begin position="25"/>
        <end position="34"/>
    </location>
</feature>
<comment type="caution">
    <text evidence="3">The sequence shown here is derived from an EMBL/GenBank/DDBJ whole genome shotgun (WGS) entry which is preliminary data.</text>
</comment>
<feature type="region of interest" description="Disordered" evidence="1">
    <location>
        <begin position="21"/>
        <end position="41"/>
    </location>
</feature>
<protein>
    <submittedName>
        <fullName evidence="3">Uncharacterized protein</fullName>
    </submittedName>
</protein>
<reference evidence="3 4" key="1">
    <citation type="submission" date="2019-10" db="EMBL/GenBank/DDBJ databases">
        <title>Nonomuraea sp. nov., isolated from Phyllanthus amarus.</title>
        <authorList>
            <person name="Klykleung N."/>
            <person name="Tanasupawat S."/>
        </authorList>
    </citation>
    <scope>NUCLEOTIDE SEQUENCE [LARGE SCALE GENOMIC DNA]</scope>
    <source>
        <strain evidence="3 4">PA1-10</strain>
    </source>
</reference>
<evidence type="ECO:0000256" key="1">
    <source>
        <dbReference type="SAM" id="MobiDB-lite"/>
    </source>
</evidence>
<accession>A0A5P9Z2E5</accession>
<dbReference type="EMBL" id="VDLX02000012">
    <property type="protein sequence ID" value="KAB8191562.1"/>
    <property type="molecule type" value="Genomic_DNA"/>
</dbReference>
<accession>A0A5C4W1R7</accession>
<evidence type="ECO:0000313" key="4">
    <source>
        <dbReference type="Proteomes" id="UP000312512"/>
    </source>
</evidence>
<dbReference type="AlphaFoldDB" id="A0A5C4W1R7"/>
<feature type="signal peptide" evidence="2">
    <location>
        <begin position="1"/>
        <end position="23"/>
    </location>
</feature>
<dbReference type="Proteomes" id="UP000312512">
    <property type="component" value="Unassembled WGS sequence"/>
</dbReference>
<organism evidence="3 4">
    <name type="scientific">Nonomuraea phyllanthi</name>
    <dbReference type="NCBI Taxonomy" id="2219224"/>
    <lineage>
        <taxon>Bacteria</taxon>
        <taxon>Bacillati</taxon>
        <taxon>Actinomycetota</taxon>
        <taxon>Actinomycetes</taxon>
        <taxon>Streptosporangiales</taxon>
        <taxon>Streptosporangiaceae</taxon>
        <taxon>Nonomuraea</taxon>
    </lineage>
</organism>
<name>A0A5C4W1R7_9ACTN</name>
<evidence type="ECO:0000313" key="3">
    <source>
        <dbReference type="EMBL" id="KAB8191562.1"/>
    </source>
</evidence>